<dbReference type="EMBL" id="AMFJ01021662">
    <property type="protein sequence ID" value="EKD65911.1"/>
    <property type="molecule type" value="Genomic_DNA"/>
</dbReference>
<name>K2AW28_9BACT</name>
<dbReference type="AlphaFoldDB" id="K2AW28"/>
<dbReference type="InterPro" id="IPR003425">
    <property type="entry name" value="CCB3/YggT"/>
</dbReference>
<evidence type="ECO:0000313" key="1">
    <source>
        <dbReference type="EMBL" id="EKD65911.1"/>
    </source>
</evidence>
<evidence type="ECO:0008006" key="2">
    <source>
        <dbReference type="Google" id="ProtNLM"/>
    </source>
</evidence>
<accession>K2AW28</accession>
<gene>
    <name evidence="1" type="ORF">ACD_49C00076G0007</name>
</gene>
<comment type="caution">
    <text evidence="1">The sequence shown here is derived from an EMBL/GenBank/DDBJ whole genome shotgun (WGS) entry which is preliminary data.</text>
</comment>
<dbReference type="Pfam" id="PF02325">
    <property type="entry name" value="CCB3_YggT"/>
    <property type="match status" value="1"/>
</dbReference>
<sequence length="94" mass="11465">MMIIDYLLLVILIFLNLIEWVIIIDIILSWVQLLWIRVQIKWIQSITWPIYMKIRKYLPTTFWPIDFSPIVIFFIIQIISNIILNLRPSLLTFF</sequence>
<reference evidence="1" key="1">
    <citation type="journal article" date="2012" name="Science">
        <title>Fermentation, hydrogen, and sulfur metabolism in multiple uncultivated bacterial phyla.</title>
        <authorList>
            <person name="Wrighton K.C."/>
            <person name="Thomas B.C."/>
            <person name="Sharon I."/>
            <person name="Miller C.S."/>
            <person name="Castelle C.J."/>
            <person name="VerBerkmoes N.C."/>
            <person name="Wilkins M.J."/>
            <person name="Hettich R.L."/>
            <person name="Lipton M.S."/>
            <person name="Williams K.H."/>
            <person name="Long P.E."/>
            <person name="Banfield J.F."/>
        </authorList>
    </citation>
    <scope>NUCLEOTIDE SEQUENCE [LARGE SCALE GENOMIC DNA]</scope>
</reference>
<dbReference type="GO" id="GO:0016020">
    <property type="term" value="C:membrane"/>
    <property type="evidence" value="ECO:0007669"/>
    <property type="project" value="InterPro"/>
</dbReference>
<proteinExistence type="predicted"/>
<organism evidence="1">
    <name type="scientific">uncultured bacterium</name>
    <name type="common">gcode 4</name>
    <dbReference type="NCBI Taxonomy" id="1234023"/>
    <lineage>
        <taxon>Bacteria</taxon>
        <taxon>environmental samples</taxon>
    </lineage>
</organism>
<protein>
    <recommendedName>
        <fullName evidence="2">YggT family protein</fullName>
    </recommendedName>
</protein>